<comment type="similarity">
    <text evidence="1 5">Belongs to the eukaryotic ribosomal protein eL36 family.</text>
</comment>
<evidence type="ECO:0000256" key="5">
    <source>
        <dbReference type="RuleBase" id="RU000665"/>
    </source>
</evidence>
<evidence type="ECO:0000256" key="4">
    <source>
        <dbReference type="ARBA" id="ARBA00023274"/>
    </source>
</evidence>
<protein>
    <recommendedName>
        <fullName evidence="5">60S ribosomal protein L36</fullName>
    </recommendedName>
</protein>
<accession>A7SNU0</accession>
<dbReference type="OMA" id="NKGHKTE"/>
<keyword evidence="8" id="KW-1185">Reference proteome</keyword>
<keyword evidence="4 5" id="KW-0687">Ribonucleoprotein</keyword>
<dbReference type="Gene3D" id="1.10.10.1760">
    <property type="entry name" value="60S ribosomal protein L36"/>
    <property type="match status" value="1"/>
</dbReference>
<dbReference type="FunCoup" id="A7SNU0">
    <property type="interactions" value="527"/>
</dbReference>
<dbReference type="KEGG" id="nve:5505965"/>
<keyword evidence="3 5" id="KW-0689">Ribosomal protein</keyword>
<dbReference type="GO" id="GO:0002181">
    <property type="term" value="P:cytoplasmic translation"/>
    <property type="evidence" value="ECO:0000318"/>
    <property type="project" value="GO_Central"/>
</dbReference>
<dbReference type="PANTHER" id="PTHR10114">
    <property type="entry name" value="60S RIBOSOMAL PROTEIN L36"/>
    <property type="match status" value="1"/>
</dbReference>
<dbReference type="PROSITE" id="PS01190">
    <property type="entry name" value="RIBOSOMAL_L36E"/>
    <property type="match status" value="1"/>
</dbReference>
<feature type="region of interest" description="Disordered" evidence="6">
    <location>
        <begin position="1"/>
        <end position="34"/>
    </location>
</feature>
<organism evidence="7 8">
    <name type="scientific">Nematostella vectensis</name>
    <name type="common">Starlet sea anemone</name>
    <dbReference type="NCBI Taxonomy" id="45351"/>
    <lineage>
        <taxon>Eukaryota</taxon>
        <taxon>Metazoa</taxon>
        <taxon>Cnidaria</taxon>
        <taxon>Anthozoa</taxon>
        <taxon>Hexacorallia</taxon>
        <taxon>Actiniaria</taxon>
        <taxon>Edwardsiidae</taxon>
        <taxon>Nematostella</taxon>
    </lineage>
</organism>
<dbReference type="Proteomes" id="UP000001593">
    <property type="component" value="Unassembled WGS sequence"/>
</dbReference>
<dbReference type="AlphaFoldDB" id="A7SNU0"/>
<evidence type="ECO:0000313" key="7">
    <source>
        <dbReference type="EMBL" id="EDO34606.1"/>
    </source>
</evidence>
<evidence type="ECO:0000313" key="8">
    <source>
        <dbReference type="Proteomes" id="UP000001593"/>
    </source>
</evidence>
<dbReference type="HOGENOM" id="CLU_140672_0_0_1"/>
<dbReference type="FunFam" id="1.10.10.1760:FF:000001">
    <property type="entry name" value="60S ribosomal protein L36"/>
    <property type="match status" value="1"/>
</dbReference>
<evidence type="ECO:0000256" key="6">
    <source>
        <dbReference type="SAM" id="MobiDB-lite"/>
    </source>
</evidence>
<reference evidence="7 8" key="1">
    <citation type="journal article" date="2007" name="Science">
        <title>Sea anemone genome reveals ancestral eumetazoan gene repertoire and genomic organization.</title>
        <authorList>
            <person name="Putnam N.H."/>
            <person name="Srivastava M."/>
            <person name="Hellsten U."/>
            <person name="Dirks B."/>
            <person name="Chapman J."/>
            <person name="Salamov A."/>
            <person name="Terry A."/>
            <person name="Shapiro H."/>
            <person name="Lindquist E."/>
            <person name="Kapitonov V.V."/>
            <person name="Jurka J."/>
            <person name="Genikhovich G."/>
            <person name="Grigoriev I.V."/>
            <person name="Lucas S.M."/>
            <person name="Steele R.E."/>
            <person name="Finnerty J.R."/>
            <person name="Technau U."/>
            <person name="Martindale M.Q."/>
            <person name="Rokhsar D.S."/>
        </authorList>
    </citation>
    <scope>NUCLEOTIDE SEQUENCE [LARGE SCALE GENOMIC DNA]</scope>
    <source>
        <strain evidence="8">CH2 X CH6</strain>
    </source>
</reference>
<dbReference type="eggNOG" id="KOG3452">
    <property type="taxonomic scope" value="Eukaryota"/>
</dbReference>
<dbReference type="EMBL" id="DS469724">
    <property type="protein sequence ID" value="EDO34606.1"/>
    <property type="molecule type" value="Genomic_DNA"/>
</dbReference>
<dbReference type="InParanoid" id="A7SNU0"/>
<dbReference type="InterPro" id="IPR038097">
    <property type="entry name" value="Ribosomal_eL36_sf"/>
</dbReference>
<evidence type="ECO:0000256" key="1">
    <source>
        <dbReference type="ARBA" id="ARBA00006509"/>
    </source>
</evidence>
<evidence type="ECO:0000256" key="3">
    <source>
        <dbReference type="ARBA" id="ARBA00022980"/>
    </source>
</evidence>
<dbReference type="GO" id="GO:0022625">
    <property type="term" value="C:cytosolic large ribosomal subunit"/>
    <property type="evidence" value="ECO:0000318"/>
    <property type="project" value="GO_Central"/>
</dbReference>
<dbReference type="PhylomeDB" id="A7SNU0"/>
<comment type="subunit">
    <text evidence="2">Component of the large ribosomal subunit.</text>
</comment>
<feature type="compositionally biased region" description="Basic residues" evidence="6">
    <location>
        <begin position="25"/>
        <end position="34"/>
    </location>
</feature>
<dbReference type="OrthoDB" id="9616667at2759"/>
<name>A7SNU0_NEMVE</name>
<dbReference type="InterPro" id="IPR000509">
    <property type="entry name" value="Ribosomal_eL36"/>
</dbReference>
<dbReference type="Pfam" id="PF01158">
    <property type="entry name" value="Ribosomal_L36e"/>
    <property type="match status" value="1"/>
</dbReference>
<sequence length="106" mass="12275">MAPKVEMAVGLQKGHKVTKNVTKPKPSRRKGASNKRVKFVRDVVREVVGFAPYEKRVMELLRIGKDKRALKFCKKRLGTHVRGKRKREEITSVLAAMRKQQQQQQH</sequence>
<dbReference type="STRING" id="45351.A7SNU0"/>
<proteinExistence type="inferred from homology"/>
<gene>
    <name evidence="7" type="ORF">NEMVEDRAFT_v1g191823</name>
</gene>
<evidence type="ECO:0000256" key="2">
    <source>
        <dbReference type="ARBA" id="ARBA00011133"/>
    </source>
</evidence>
<dbReference type="GO" id="GO:0003735">
    <property type="term" value="F:structural constituent of ribosome"/>
    <property type="evidence" value="ECO:0000318"/>
    <property type="project" value="GO_Central"/>
</dbReference>